<evidence type="ECO:0000259" key="2">
    <source>
        <dbReference type="Pfam" id="PF00931"/>
    </source>
</evidence>
<protein>
    <recommendedName>
        <fullName evidence="6">NB-ARC domain-containing protein</fullName>
    </recommendedName>
</protein>
<dbReference type="GO" id="GO:0043531">
    <property type="term" value="F:ADP binding"/>
    <property type="evidence" value="ECO:0007669"/>
    <property type="project" value="InterPro"/>
</dbReference>
<dbReference type="SUPFAM" id="SSF53474">
    <property type="entry name" value="alpha/beta-Hydrolases"/>
    <property type="match status" value="1"/>
</dbReference>
<dbReference type="InterPro" id="IPR053137">
    <property type="entry name" value="NLR-like"/>
</dbReference>
<sequence length="995" mass="112926">MCVTFSLKMSFLAFLSVIGTYLLIEKSISNSQTRSVDDLRGRHPFDLLYDPEAKTQNATDTRVDIIAVHGLGSNVDRTWTWRGVDKTQEPVNWLKDADMLQSKIPNARILAFNYESTWLSDAPRTRVELCGEDLIHSLHRLRPESNRPIVFIGHSFGGLVIQDALLYADREKKYHHILQHTKGFISLGTPFRGTKFHRVADLIARAMHLFGSHYYILSPLTYDDHHLRDKVHSLGRVRKVFSFPVFCFFELYQTQFVNIPILSNLLQGMVVEESSACLAGDERSHLQTNHLNLNKYPGPGDRSFISVSHQVVRMCEDAMRQTREKDLDPTSSIHKGHWVVPFDRNEGFVGRDSILPDLLVRIFPDHQKDGCQRTVVEGLGGIGKSQIALEAAFRLRDSDPTCSIFWVSALNTISFENAYRDIAQELGVQHANNERSSVVSLVKQALSKQEMGKWLLIVDNTDDPSLMFEPGSLASYLPSSPKGSILFTTRTSEITSLLDIPSVGIFRIDAMSPQESMDLMSTRLSTSQMEDTESLHALLEELFYLPLAIKQAAAYMQQTRETPGKYLGLCQASDKNLIRLLSHGFEDRTRYKDAENPVAKTWLISFKNIPLSILSVLPPQDDLESNRAIGVLRAYGFVTAREDKEFVDMHRLVRLAVRNWLEDRGKDKESYAYVQIHMLVFCDAANYGNQAEWARNMPHCHTVVDEDSLSTSSQVACDLLLVFSKSLLWRGMRKVALDLSRRAKSLSMAIYTPNDLHQIDSMSNYAVSLMMLGHRDEAEEILQETLPQQERAFGKHHHKTLESRRNLASLLLMRGQYKEAEKMYRLEQFQEAEELARQALNIVEAMLGKEHPKTLSTTGSLASILCQSGQLLLAEELSRKLVKAQERILGKEDPETLRSANTLAATLCGLERFLEAEDILRDGLQAYQRLYGEEYDETILSAIDLGSCLRLAGKHREAAEVLHQTIEISRRVFGESHTYTVRCLEQLTLLIPFEF</sequence>
<dbReference type="InterPro" id="IPR029058">
    <property type="entry name" value="AB_hydrolase_fold"/>
</dbReference>
<dbReference type="EMBL" id="JAGPUO010000028">
    <property type="protein sequence ID" value="KAG5655550.1"/>
    <property type="molecule type" value="Genomic_DNA"/>
</dbReference>
<organism evidence="4 5">
    <name type="scientific">Fusarium avenaceum</name>
    <dbReference type="NCBI Taxonomy" id="40199"/>
    <lineage>
        <taxon>Eukaryota</taxon>
        <taxon>Fungi</taxon>
        <taxon>Dikarya</taxon>
        <taxon>Ascomycota</taxon>
        <taxon>Pezizomycotina</taxon>
        <taxon>Sordariomycetes</taxon>
        <taxon>Hypocreomycetidae</taxon>
        <taxon>Hypocreales</taxon>
        <taxon>Nectriaceae</taxon>
        <taxon>Fusarium</taxon>
        <taxon>Fusarium tricinctum species complex</taxon>
    </lineage>
</organism>
<evidence type="ECO:0000313" key="5">
    <source>
        <dbReference type="Proteomes" id="UP000782241"/>
    </source>
</evidence>
<comment type="caution">
    <text evidence="4">The sequence shown here is derived from an EMBL/GenBank/DDBJ whole genome shotgun (WGS) entry which is preliminary data.</text>
</comment>
<dbReference type="SUPFAM" id="SSF52540">
    <property type="entry name" value="P-loop containing nucleoside triphosphate hydrolases"/>
    <property type="match status" value="1"/>
</dbReference>
<dbReference type="Gene3D" id="3.40.50.1820">
    <property type="entry name" value="alpha/beta hydrolase"/>
    <property type="match status" value="1"/>
</dbReference>
<keyword evidence="5" id="KW-1185">Reference proteome</keyword>
<dbReference type="PANTHER" id="PTHR46082:SF6">
    <property type="entry name" value="AAA+ ATPASE DOMAIN-CONTAINING PROTEIN-RELATED"/>
    <property type="match status" value="1"/>
</dbReference>
<dbReference type="InterPro" id="IPR007751">
    <property type="entry name" value="DUF676_lipase-like"/>
</dbReference>
<evidence type="ECO:0000313" key="4">
    <source>
        <dbReference type="EMBL" id="KAG5655550.1"/>
    </source>
</evidence>
<feature type="domain" description="DUF676" evidence="3">
    <location>
        <begin position="126"/>
        <end position="199"/>
    </location>
</feature>
<dbReference type="InterPro" id="IPR002182">
    <property type="entry name" value="NB-ARC"/>
</dbReference>
<evidence type="ECO:0000256" key="1">
    <source>
        <dbReference type="ARBA" id="ARBA00007920"/>
    </source>
</evidence>
<evidence type="ECO:0008006" key="6">
    <source>
        <dbReference type="Google" id="ProtNLM"/>
    </source>
</evidence>
<proteinExistence type="inferred from homology"/>
<evidence type="ECO:0000259" key="3">
    <source>
        <dbReference type="Pfam" id="PF05057"/>
    </source>
</evidence>
<dbReference type="Pfam" id="PF13374">
    <property type="entry name" value="TPR_10"/>
    <property type="match status" value="1"/>
</dbReference>
<dbReference type="SUPFAM" id="SSF48452">
    <property type="entry name" value="TPR-like"/>
    <property type="match status" value="2"/>
</dbReference>
<dbReference type="Pfam" id="PF13424">
    <property type="entry name" value="TPR_12"/>
    <property type="match status" value="2"/>
</dbReference>
<dbReference type="InterPro" id="IPR027417">
    <property type="entry name" value="P-loop_NTPase"/>
</dbReference>
<reference evidence="4" key="1">
    <citation type="submission" date="2021-04" db="EMBL/GenBank/DDBJ databases">
        <title>Draft genome of Fusarium avenaceum strain F156N33, isolated from an atmospheric sample in Virginia.</title>
        <authorList>
            <person name="Yang S."/>
            <person name="Vinatzer B.A."/>
            <person name="Coleman J."/>
        </authorList>
    </citation>
    <scope>NUCLEOTIDE SEQUENCE</scope>
    <source>
        <strain evidence="4">F156N33</strain>
    </source>
</reference>
<accession>A0A9P7GUE3</accession>
<dbReference type="Gene3D" id="3.40.50.300">
    <property type="entry name" value="P-loop containing nucleotide triphosphate hydrolases"/>
    <property type="match status" value="1"/>
</dbReference>
<comment type="similarity">
    <text evidence="1">Belongs to the putative lipase ROG1 family.</text>
</comment>
<dbReference type="Proteomes" id="UP000782241">
    <property type="component" value="Unassembled WGS sequence"/>
</dbReference>
<dbReference type="AlphaFoldDB" id="A0A9P7GUE3"/>
<dbReference type="Gene3D" id="1.25.40.10">
    <property type="entry name" value="Tetratricopeptide repeat domain"/>
    <property type="match status" value="2"/>
</dbReference>
<dbReference type="Pfam" id="PF05057">
    <property type="entry name" value="DUF676"/>
    <property type="match status" value="1"/>
</dbReference>
<gene>
    <name evidence="4" type="ORF">KAF25_003887</name>
</gene>
<dbReference type="PANTHER" id="PTHR46082">
    <property type="entry name" value="ATP/GTP-BINDING PROTEIN-RELATED"/>
    <property type="match status" value="1"/>
</dbReference>
<name>A0A9P7GUE3_9HYPO</name>
<feature type="domain" description="NB-ARC" evidence="2">
    <location>
        <begin position="368"/>
        <end position="522"/>
    </location>
</feature>
<dbReference type="InterPro" id="IPR011990">
    <property type="entry name" value="TPR-like_helical_dom_sf"/>
</dbReference>
<dbReference type="Pfam" id="PF00931">
    <property type="entry name" value="NB-ARC"/>
    <property type="match status" value="1"/>
</dbReference>